<evidence type="ECO:0000256" key="5">
    <source>
        <dbReference type="ARBA" id="ARBA00022917"/>
    </source>
</evidence>
<dbReference type="SUPFAM" id="SSF52540">
    <property type="entry name" value="P-loop containing nucleoside triphosphate hydrolases"/>
    <property type="match status" value="1"/>
</dbReference>
<keyword evidence="3 8" id="KW-0396">Initiation factor</keyword>
<dbReference type="PANTHER" id="PTHR43381">
    <property type="entry name" value="TRANSLATION INITIATION FACTOR IF-2-RELATED"/>
    <property type="match status" value="1"/>
</dbReference>
<feature type="region of interest" description="Disordered" evidence="10">
    <location>
        <begin position="32"/>
        <end position="246"/>
    </location>
</feature>
<feature type="region of interest" description="G-domain" evidence="8">
    <location>
        <begin position="341"/>
        <end position="489"/>
    </location>
</feature>
<organism evidence="12 13">
    <name type="scientific">Dehalobacterium formicoaceticum</name>
    <dbReference type="NCBI Taxonomy" id="51515"/>
    <lineage>
        <taxon>Bacteria</taxon>
        <taxon>Bacillati</taxon>
        <taxon>Bacillota</taxon>
        <taxon>Clostridia</taxon>
        <taxon>Eubacteriales</taxon>
        <taxon>Peptococcaceae</taxon>
        <taxon>Dehalobacterium</taxon>
    </lineage>
</organism>
<dbReference type="SUPFAM" id="SSF50447">
    <property type="entry name" value="Translation proteins"/>
    <property type="match status" value="2"/>
</dbReference>
<dbReference type="SUPFAM" id="SSF52156">
    <property type="entry name" value="Initiation factor IF2/eIF5b, domain 3"/>
    <property type="match status" value="1"/>
</dbReference>
<dbReference type="Proteomes" id="UP001524944">
    <property type="component" value="Unassembled WGS sequence"/>
</dbReference>
<dbReference type="CDD" id="cd01887">
    <property type="entry name" value="IF2_eIF5B"/>
    <property type="match status" value="1"/>
</dbReference>
<protein>
    <recommendedName>
        <fullName evidence="2 8">Translation initiation factor IF-2</fullName>
    </recommendedName>
</protein>
<keyword evidence="6 8" id="KW-0342">GTP-binding</keyword>
<feature type="compositionally biased region" description="Basic residues" evidence="10">
    <location>
        <begin position="235"/>
        <end position="245"/>
    </location>
</feature>
<dbReference type="PROSITE" id="PS51722">
    <property type="entry name" value="G_TR_2"/>
    <property type="match status" value="1"/>
</dbReference>
<feature type="compositionally biased region" description="Basic and acidic residues" evidence="10">
    <location>
        <begin position="55"/>
        <end position="112"/>
    </location>
</feature>
<dbReference type="PANTHER" id="PTHR43381:SF5">
    <property type="entry name" value="TR-TYPE G DOMAIN-CONTAINING PROTEIN"/>
    <property type="match status" value="1"/>
</dbReference>
<feature type="binding site" evidence="8">
    <location>
        <begin position="347"/>
        <end position="354"/>
    </location>
    <ligand>
        <name>GTP</name>
        <dbReference type="ChEBI" id="CHEBI:37565"/>
    </ligand>
</feature>
<dbReference type="InterPro" id="IPR000795">
    <property type="entry name" value="T_Tr_GTP-bd_dom"/>
</dbReference>
<feature type="compositionally biased region" description="Basic and acidic residues" evidence="10">
    <location>
        <begin position="32"/>
        <end position="48"/>
    </location>
</feature>
<sequence length="838" mass="91896">MGKLRVYELAKELSMESKEVIRRLSKMGMEAKNHMSTVDDKFADELRQMVKPNPKRTEKAEEEKARPSGNKVDEVKNEVKKGQHFDQQKKNAERRTDMSRRPQNQKNDHEGRTSSAPNNGNHAGPQNKGPYKPNDQNRNSGFKRNQGKQEDGGKPAFVGKSGAQKPADGKGNQTTSSAFSKPGSQKNIQKQTEQNKGKGAPPRTNESGDNFGNKAKFSSQKPGQKNFRTGGKKNQQNRRMKKGHYQKAEIAPAIPKKVVIGESVTVQELAKSMSKTAAELIKLLMGMGVMVTINDEIDSDTAVLIGSEVGIPVEVRVDKTMEIMEDQDDEDDEGLLVERAPVVTVMGHVDHGKTSLLDAIRKAKVTATEAGGITQHIGAYQVEINNKKITFLDTPGHEAFTAMRARGAQVTDVSIIVVAADDGVMPQTIEAINHSKAAKVPIIVAINKIDKPDANPDRVKQELTEHGLVSEEWGGDTVMVPVSAKTHEGIDHLLEMILLVAEVAELKANPDREARGTVIEAELDKGRGPVATVLVQKGTMTIGENIVAGTTFGKVRAMIDDKGRRVKSAGPSTPVVVLGFSDVPPVGEQFVGIKEEKDARYIAEKYQLKKREEELNKSSRVSLDDLFNQISKGVVKDLNLIIKADVQGSIEALAQSLNNLSTDEVRVNIVHSGVGTITETDVMLATTANAVIIGFNVRPDMNIRRIADQEKVDIKLYRVIYEAIDDVKAAMSGLLDPTFKEVVIGHAEVRQVFKVPKVGMVAGCKVLDGKITRQSEVRIIRDGIVVHEGHVESLRRVKDDVKEVLSGFECGIGIENFHDIKEGDVIESFVMEETKREL</sequence>
<comment type="subcellular location">
    <subcellularLocation>
        <location evidence="8">Cytoplasm</location>
    </subcellularLocation>
</comment>
<keyword evidence="5 8" id="KW-0648">Protein biosynthesis</keyword>
<gene>
    <name evidence="8 12" type="primary">infB</name>
    <name evidence="12" type="ORF">NVS47_10295</name>
</gene>
<dbReference type="GO" id="GO:0003743">
    <property type="term" value="F:translation initiation factor activity"/>
    <property type="evidence" value="ECO:0007669"/>
    <property type="project" value="UniProtKB-KW"/>
</dbReference>
<dbReference type="Pfam" id="PF22042">
    <property type="entry name" value="EF-G_D2"/>
    <property type="match status" value="1"/>
</dbReference>
<feature type="binding site" evidence="8">
    <location>
        <begin position="393"/>
        <end position="397"/>
    </location>
    <ligand>
        <name>GTP</name>
        <dbReference type="ChEBI" id="CHEBI:37565"/>
    </ligand>
</feature>
<dbReference type="Gene3D" id="2.40.30.10">
    <property type="entry name" value="Translation factors"/>
    <property type="match status" value="2"/>
</dbReference>
<feature type="binding site" evidence="8">
    <location>
        <begin position="447"/>
        <end position="450"/>
    </location>
    <ligand>
        <name>GTP</name>
        <dbReference type="ChEBI" id="CHEBI:37565"/>
    </ligand>
</feature>
<dbReference type="InterPro" id="IPR000178">
    <property type="entry name" value="TF_IF2_bacterial-like"/>
</dbReference>
<evidence type="ECO:0000313" key="13">
    <source>
        <dbReference type="Proteomes" id="UP001524944"/>
    </source>
</evidence>
<dbReference type="InterPro" id="IPR015760">
    <property type="entry name" value="TIF_IF2"/>
</dbReference>
<reference evidence="12 13" key="1">
    <citation type="submission" date="2022-08" db="EMBL/GenBank/DDBJ databases">
        <title>Proteogenomics of the novel Dehalobacterium formicoaceticum strain EZ94 highlights a key role of methyltransferases during anaerobic dichloromethane degradation.</title>
        <authorList>
            <person name="Wasmund K."/>
        </authorList>
    </citation>
    <scope>NUCLEOTIDE SEQUENCE [LARGE SCALE GENOMIC DNA]</scope>
    <source>
        <strain evidence="12 13">EZ94</strain>
    </source>
</reference>
<dbReference type="InterPro" id="IPR036925">
    <property type="entry name" value="TIF_IF2_dom3_sf"/>
</dbReference>
<evidence type="ECO:0000256" key="2">
    <source>
        <dbReference type="ARBA" id="ARBA00020675"/>
    </source>
</evidence>
<dbReference type="InterPro" id="IPR023115">
    <property type="entry name" value="TIF_IF2_dom3"/>
</dbReference>
<dbReference type="InterPro" id="IPR006847">
    <property type="entry name" value="IF2_N"/>
</dbReference>
<dbReference type="InterPro" id="IPR044145">
    <property type="entry name" value="IF2_II"/>
</dbReference>
<keyword evidence="8" id="KW-0963">Cytoplasm</keyword>
<evidence type="ECO:0000256" key="4">
    <source>
        <dbReference type="ARBA" id="ARBA00022741"/>
    </source>
</evidence>
<name>A0ABT1Y4T8_9FIRM</name>
<dbReference type="InterPro" id="IPR005225">
    <property type="entry name" value="Small_GTP-bd"/>
</dbReference>
<keyword evidence="13" id="KW-1185">Reference proteome</keyword>
<dbReference type="CDD" id="cd03702">
    <property type="entry name" value="IF2_mtIF2_II"/>
    <property type="match status" value="1"/>
</dbReference>
<evidence type="ECO:0000256" key="8">
    <source>
        <dbReference type="HAMAP-Rule" id="MF_00100"/>
    </source>
</evidence>
<dbReference type="Gene3D" id="1.10.10.2480">
    <property type="match status" value="1"/>
</dbReference>
<dbReference type="InterPro" id="IPR009000">
    <property type="entry name" value="Transl_B-barrel_sf"/>
</dbReference>
<feature type="compositionally biased region" description="Polar residues" evidence="10">
    <location>
        <begin position="134"/>
        <end position="143"/>
    </location>
</feature>
<evidence type="ECO:0000256" key="3">
    <source>
        <dbReference type="ARBA" id="ARBA00022540"/>
    </source>
</evidence>
<evidence type="ECO:0000256" key="9">
    <source>
        <dbReference type="RuleBase" id="RU000644"/>
    </source>
</evidence>
<feature type="compositionally biased region" description="Polar residues" evidence="10">
    <location>
        <begin position="171"/>
        <end position="194"/>
    </location>
</feature>
<evidence type="ECO:0000256" key="1">
    <source>
        <dbReference type="ARBA" id="ARBA00007733"/>
    </source>
</evidence>
<dbReference type="Pfam" id="PF11987">
    <property type="entry name" value="IF-2"/>
    <property type="match status" value="1"/>
</dbReference>
<feature type="domain" description="Tr-type G" evidence="11">
    <location>
        <begin position="338"/>
        <end position="507"/>
    </location>
</feature>
<keyword evidence="4 8" id="KW-0547">Nucleotide-binding</keyword>
<dbReference type="Gene3D" id="3.40.50.10050">
    <property type="entry name" value="Translation initiation factor IF- 2, domain 3"/>
    <property type="match status" value="1"/>
</dbReference>
<evidence type="ECO:0000256" key="7">
    <source>
        <dbReference type="ARBA" id="ARBA00025162"/>
    </source>
</evidence>
<comment type="similarity">
    <text evidence="1 8 9">Belongs to the TRAFAC class translation factor GTPase superfamily. Classic translation factor GTPase family. IF-2 subfamily.</text>
</comment>
<dbReference type="InterPro" id="IPR053905">
    <property type="entry name" value="EF-G-like_DII"/>
</dbReference>
<comment type="caution">
    <text evidence="12">The sequence shown here is derived from an EMBL/GenBank/DDBJ whole genome shotgun (WGS) entry which is preliminary data.</text>
</comment>
<evidence type="ECO:0000259" key="11">
    <source>
        <dbReference type="PROSITE" id="PS51722"/>
    </source>
</evidence>
<dbReference type="Pfam" id="PF00009">
    <property type="entry name" value="GTP_EFTU"/>
    <property type="match status" value="1"/>
</dbReference>
<dbReference type="CDD" id="cd03692">
    <property type="entry name" value="mtIF2_IVc"/>
    <property type="match status" value="1"/>
</dbReference>
<dbReference type="NCBIfam" id="TIGR00487">
    <property type="entry name" value="IF-2"/>
    <property type="match status" value="1"/>
</dbReference>
<evidence type="ECO:0000256" key="10">
    <source>
        <dbReference type="SAM" id="MobiDB-lite"/>
    </source>
</evidence>
<proteinExistence type="inferred from homology"/>
<dbReference type="Gene3D" id="3.40.50.300">
    <property type="entry name" value="P-loop containing nucleotide triphosphate hydrolases"/>
    <property type="match status" value="1"/>
</dbReference>
<dbReference type="RefSeq" id="WP_257913348.1">
    <property type="nucleotide sequence ID" value="NZ_JANPWE010000004.1"/>
</dbReference>
<evidence type="ECO:0000256" key="6">
    <source>
        <dbReference type="ARBA" id="ARBA00023134"/>
    </source>
</evidence>
<dbReference type="PROSITE" id="PS01176">
    <property type="entry name" value="IF2"/>
    <property type="match status" value="1"/>
</dbReference>
<accession>A0ABT1Y4T8</accession>
<dbReference type="NCBIfam" id="TIGR00231">
    <property type="entry name" value="small_GTP"/>
    <property type="match status" value="1"/>
</dbReference>
<evidence type="ECO:0000313" key="12">
    <source>
        <dbReference type="EMBL" id="MCR6545895.1"/>
    </source>
</evidence>
<dbReference type="InterPro" id="IPR027417">
    <property type="entry name" value="P-loop_NTPase"/>
</dbReference>
<dbReference type="EMBL" id="JANPWE010000004">
    <property type="protein sequence ID" value="MCR6545895.1"/>
    <property type="molecule type" value="Genomic_DNA"/>
</dbReference>
<dbReference type="Pfam" id="PF04760">
    <property type="entry name" value="IF2_N"/>
    <property type="match status" value="2"/>
</dbReference>
<feature type="compositionally biased region" description="Polar residues" evidence="10">
    <location>
        <begin position="204"/>
        <end position="227"/>
    </location>
</feature>
<comment type="function">
    <text evidence="7 8 9">One of the essential components for the initiation of protein synthesis. Protects formylmethionyl-tRNA from spontaneous hydrolysis and promotes its binding to the 30S ribosomal subunits. Also involved in the hydrolysis of GTP during the formation of the 70S ribosomal complex.</text>
</comment>
<dbReference type="HAMAP" id="MF_00100_B">
    <property type="entry name" value="IF_2_B"/>
    <property type="match status" value="1"/>
</dbReference>